<feature type="chain" id="PRO_5041708707" description="Ig-like domain-containing protein" evidence="8">
    <location>
        <begin position="26"/>
        <end position="1893"/>
    </location>
</feature>
<evidence type="ECO:0000256" key="5">
    <source>
        <dbReference type="ARBA" id="ARBA00023319"/>
    </source>
</evidence>
<feature type="domain" description="Ig-like" evidence="9">
    <location>
        <begin position="585"/>
        <end position="704"/>
    </location>
</feature>
<dbReference type="InterPro" id="IPR036179">
    <property type="entry name" value="Ig-like_dom_sf"/>
</dbReference>
<comment type="subcellular location">
    <subcellularLocation>
        <location evidence="1">Membrane</location>
        <topology evidence="1">Single-pass type I membrane protein</topology>
    </subcellularLocation>
</comment>
<evidence type="ECO:0000313" key="10">
    <source>
        <dbReference type="Proteomes" id="UP000050795"/>
    </source>
</evidence>
<dbReference type="SMART" id="SM00409">
    <property type="entry name" value="IG"/>
    <property type="match status" value="4"/>
</dbReference>
<keyword evidence="7" id="KW-0812">Transmembrane</keyword>
<evidence type="ECO:0000256" key="7">
    <source>
        <dbReference type="SAM" id="Phobius"/>
    </source>
</evidence>
<dbReference type="GO" id="GO:0005886">
    <property type="term" value="C:plasma membrane"/>
    <property type="evidence" value="ECO:0007669"/>
    <property type="project" value="TreeGrafter"/>
</dbReference>
<dbReference type="GO" id="GO:0050839">
    <property type="term" value="F:cell adhesion molecule binding"/>
    <property type="evidence" value="ECO:0007669"/>
    <property type="project" value="TreeGrafter"/>
</dbReference>
<dbReference type="WBParaSite" id="TREG1_106800.2">
    <property type="protein sequence ID" value="TREG1_106800.2"/>
    <property type="gene ID" value="TREG1_106800"/>
</dbReference>
<dbReference type="CDD" id="cd00096">
    <property type="entry name" value="Ig"/>
    <property type="match status" value="1"/>
</dbReference>
<dbReference type="Proteomes" id="UP000050795">
    <property type="component" value="Unassembled WGS sequence"/>
</dbReference>
<dbReference type="GO" id="GO:0005911">
    <property type="term" value="C:cell-cell junction"/>
    <property type="evidence" value="ECO:0007669"/>
    <property type="project" value="TreeGrafter"/>
</dbReference>
<dbReference type="InterPro" id="IPR007110">
    <property type="entry name" value="Ig-like_dom"/>
</dbReference>
<keyword evidence="10" id="KW-1185">Reference proteome</keyword>
<dbReference type="Pfam" id="PF13927">
    <property type="entry name" value="Ig_3"/>
    <property type="match status" value="1"/>
</dbReference>
<feature type="region of interest" description="Disordered" evidence="6">
    <location>
        <begin position="1619"/>
        <end position="1645"/>
    </location>
</feature>
<evidence type="ECO:0000256" key="6">
    <source>
        <dbReference type="SAM" id="MobiDB-lite"/>
    </source>
</evidence>
<reference evidence="11" key="2">
    <citation type="submission" date="2023-11" db="UniProtKB">
        <authorList>
            <consortium name="WormBaseParasite"/>
        </authorList>
    </citation>
    <scope>IDENTIFICATION</scope>
</reference>
<accession>A0AA85ISL4</accession>
<reference evidence="10" key="1">
    <citation type="submission" date="2022-06" db="EMBL/GenBank/DDBJ databases">
        <authorList>
            <person name="Berger JAMES D."/>
            <person name="Berger JAMES D."/>
        </authorList>
    </citation>
    <scope>NUCLEOTIDE SEQUENCE [LARGE SCALE GENOMIC DNA]</scope>
</reference>
<keyword evidence="8" id="KW-0732">Signal</keyword>
<evidence type="ECO:0000256" key="2">
    <source>
        <dbReference type="ARBA" id="ARBA00023136"/>
    </source>
</evidence>
<dbReference type="InterPro" id="IPR003599">
    <property type="entry name" value="Ig_sub"/>
</dbReference>
<evidence type="ECO:0000259" key="9">
    <source>
        <dbReference type="PROSITE" id="PS50835"/>
    </source>
</evidence>
<keyword evidence="3" id="KW-1015">Disulfide bond</keyword>
<dbReference type="InterPro" id="IPR051275">
    <property type="entry name" value="Cell_adhesion_signaling"/>
</dbReference>
<dbReference type="Gene3D" id="2.60.40.10">
    <property type="entry name" value="Immunoglobulins"/>
    <property type="match status" value="3"/>
</dbReference>
<feature type="compositionally biased region" description="Polar residues" evidence="6">
    <location>
        <begin position="1767"/>
        <end position="1781"/>
    </location>
</feature>
<evidence type="ECO:0000256" key="1">
    <source>
        <dbReference type="ARBA" id="ARBA00004479"/>
    </source>
</evidence>
<evidence type="ECO:0000256" key="3">
    <source>
        <dbReference type="ARBA" id="ARBA00023157"/>
    </source>
</evidence>
<feature type="domain" description="Ig-like" evidence="9">
    <location>
        <begin position="194"/>
        <end position="281"/>
    </location>
</feature>
<feature type="region of interest" description="Disordered" evidence="6">
    <location>
        <begin position="1753"/>
        <end position="1781"/>
    </location>
</feature>
<proteinExistence type="predicted"/>
<dbReference type="PANTHER" id="PTHR11640:SF136">
    <property type="entry name" value="NEPHRIN"/>
    <property type="match status" value="1"/>
</dbReference>
<protein>
    <recommendedName>
        <fullName evidence="9">Ig-like domain-containing protein</fullName>
    </recommendedName>
</protein>
<name>A0AA85ISL4_TRIRE</name>
<feature type="region of interest" description="Disordered" evidence="6">
    <location>
        <begin position="1575"/>
        <end position="1595"/>
    </location>
</feature>
<dbReference type="PANTHER" id="PTHR11640">
    <property type="entry name" value="NEPHRIN"/>
    <property type="match status" value="1"/>
</dbReference>
<dbReference type="PROSITE" id="PS50835">
    <property type="entry name" value="IG_LIKE"/>
    <property type="match status" value="3"/>
</dbReference>
<dbReference type="SMART" id="SM00408">
    <property type="entry name" value="IGc2"/>
    <property type="match status" value="1"/>
</dbReference>
<keyword evidence="7" id="KW-1133">Transmembrane helix</keyword>
<feature type="transmembrane region" description="Helical" evidence="7">
    <location>
        <begin position="1291"/>
        <end position="1313"/>
    </location>
</feature>
<keyword evidence="2 7" id="KW-0472">Membrane</keyword>
<evidence type="ECO:0000313" key="11">
    <source>
        <dbReference type="WBParaSite" id="TREG1_106800.2"/>
    </source>
</evidence>
<keyword evidence="4" id="KW-0325">Glycoprotein</keyword>
<dbReference type="InterPro" id="IPR003598">
    <property type="entry name" value="Ig_sub2"/>
</dbReference>
<organism evidence="10 11">
    <name type="scientific">Trichobilharzia regenti</name>
    <name type="common">Nasal bird schistosome</name>
    <dbReference type="NCBI Taxonomy" id="157069"/>
    <lineage>
        <taxon>Eukaryota</taxon>
        <taxon>Metazoa</taxon>
        <taxon>Spiralia</taxon>
        <taxon>Lophotrochozoa</taxon>
        <taxon>Platyhelminthes</taxon>
        <taxon>Trematoda</taxon>
        <taxon>Digenea</taxon>
        <taxon>Strigeidida</taxon>
        <taxon>Schistosomatoidea</taxon>
        <taxon>Schistosomatidae</taxon>
        <taxon>Trichobilharzia</taxon>
    </lineage>
</organism>
<dbReference type="InterPro" id="IPR013783">
    <property type="entry name" value="Ig-like_fold"/>
</dbReference>
<dbReference type="GO" id="GO:0098609">
    <property type="term" value="P:cell-cell adhesion"/>
    <property type="evidence" value="ECO:0007669"/>
    <property type="project" value="TreeGrafter"/>
</dbReference>
<feature type="signal peptide" evidence="8">
    <location>
        <begin position="1"/>
        <end position="25"/>
    </location>
</feature>
<feature type="compositionally biased region" description="Low complexity" evidence="6">
    <location>
        <begin position="1575"/>
        <end position="1594"/>
    </location>
</feature>
<sequence length="1893" mass="215151">MTTTLSEIFRYLFLVLHCCSNMVYPFHEDQNVTSQHLELKTSTNKNDSIIVEALWDEATRNQTQTTIQAGDSITFVCRIWTFDPSLKYALKTGVHKPEQSVFLFCPMSVAYCAQDCLLVDANWPFQCTRQFRIVSNSDLIWSKSREFLDDAEEWRLQEVIYKVDIATIISTGSWSCSYGGYHSNSLELLVRDRPALLSLTSSPPSPVSTGDNVKLTCEAAPSPNAPWYSFVWRRLGSPLPLAHSTLRLSDTISVLTLISIQPTDDGIYTCRILQSSSNAVNDEWWEKSEIVESKIGNSTGKMMKLTKDPAIRRLHLSVFHPPTHLNLTVHPIGPYKPQTKVNFTCHVHGGKPKPMIHFYRTTLHLNNGNISYLQSNSQNVKHMLENITQSVQSTELIWQLTEADNTASFGCAATSPVIKDQIYSGFIKTEIIFPPGQPILSASPHGPVSENRTKVFTCQSSKGSNPTAKILWELIPAVEYITATAVSKRNYANQTGTNEKQTTIQPKRNSDFQMEMSDTYSNTKEDPNNKGYMAYSEIRLIARPWFNGARVFCHLIWNEEGNYTDKRQHDYHKTVYLSIEVFFCPSAVSLITIPQNGIQETYGEQILECTATSSHPPAIINWFQHNSSGSVHKTTTENVIMESSLMKVEALPKSNLLITTETFPGIHGGKRVVSRLKLNNISRNNDGMLYTCVVKHIEWTESISRTHQLMVLYPPELKMLISPKTWQKRFQSNQTTVLCEAEGGRPRYIEEDYTVEYNQIKSRNNESVSALNRLLRHDESSMWKFSWKFRPHYPDNWMEYENQESVSDNLKVPQTSNKLVFSHPGRKQAGEYTCLLEGPAGVSQVTRSLNFGFPPELAPPGITSVTAALDSQTVIELHIWTYPIPSFIIDNSKRTKAKHPSSKNCGFYETDTQPPNKVNTLKKTTFTWYKVKTKRISSEVDILQKELIHDNWSPSKLSEAVNTGQRIWTDAVLIQLPYYDSDEQINKNASQNNKEETLRKIPTIIYRLFLSPITEKDYGEYMCEIEHETGKRQFFMQVQPPGDPPITVKIIRFVREQSHIRVYFDPLNLLKSKKTSGDHDLGKNKIEMKTELETNRNGKISLPPSSVNDNRQQLKWKASLRICASFYSERNKLSGNSNNECAFSSHLLKKIPRRPNYVPRLESYRLPSNNLYGISSLPNECIEALIEYPEKGRIEIPIIYSNSFTEKNLSNVRQRNETNQTLEVKNLLEDKTMHNDIEAIKVYWSDKEKLTYQFRFYDETGGLTYATDWFYEDDNFVMQSAISMLIYHKPYMWIIIAGVLIFILSAILLILILRKRFSMKKDFQTTFNQSLTPLNKSIMNSPAASPIANCKLQENFYVANMSVVDSPCPLMNRNDQINGKQFLPQISPAYHDKDFKKLSNESYQSMNKYTNPQPFLHQNIIHKTDMLNDENESLNMPKNLFELRYNELDLSHNQCSSEGLADEISYISPVTYSPVASHFSPLPLIRSTDHMVPSSSLLFYNNNNNCCYNRKFGFEMNHSLPPLFGPVPFRYHSQSLNSSSELSSPLLGSGSQLRKLYPTPPSFCYHQNAQNINPTTTTTTPTTGNINSSSNSNSRNKLRCQGGKFDGISNVVRKNQSKLNNISNDDPHNTMTPNNPAKGTPLASNKHDYSGTLTDSGEQFNSLKKPTNRSHLIKNNLYSPKQQGFDSEEINQHNSNTNNINTSSQDSAGIFYTDKVSNNNPNSMNNNNNVADHYSTQCGLNRLDLNHTVYNTHPSDSEHLSSPVAESRQTPSAFKTNNSSVMNGNSLANNVSKVNVNDFHFNKNRYLEKQPCKMTMSTFTQNLNLLDRLSPYDNTTTISNVAYSSSPTNRMTVHTEDLPVDNKTSIDGHCFPDMGDINTKKCCKINAKSTDVS</sequence>
<evidence type="ECO:0000256" key="4">
    <source>
        <dbReference type="ARBA" id="ARBA00023180"/>
    </source>
</evidence>
<feature type="domain" description="Ig-like" evidence="9">
    <location>
        <begin position="715"/>
        <end position="850"/>
    </location>
</feature>
<keyword evidence="5" id="KW-0393">Immunoglobulin domain</keyword>
<evidence type="ECO:0000256" key="8">
    <source>
        <dbReference type="SAM" id="SignalP"/>
    </source>
</evidence>
<feature type="compositionally biased region" description="Polar residues" evidence="6">
    <location>
        <begin position="1619"/>
        <end position="1637"/>
    </location>
</feature>
<dbReference type="SUPFAM" id="SSF48726">
    <property type="entry name" value="Immunoglobulin"/>
    <property type="match status" value="3"/>
</dbReference>